<keyword evidence="8" id="KW-1185">Reference proteome</keyword>
<dbReference type="EMBL" id="CP071090">
    <property type="protein sequence ID" value="QSQ25965.1"/>
    <property type="molecule type" value="Genomic_DNA"/>
</dbReference>
<evidence type="ECO:0000256" key="6">
    <source>
        <dbReference type="SAM" id="Phobius"/>
    </source>
</evidence>
<dbReference type="Proteomes" id="UP000662747">
    <property type="component" value="Chromosome"/>
</dbReference>
<evidence type="ECO:0000256" key="3">
    <source>
        <dbReference type="ARBA" id="ARBA00022692"/>
    </source>
</evidence>
<evidence type="ECO:0000256" key="5">
    <source>
        <dbReference type="ARBA" id="ARBA00023136"/>
    </source>
</evidence>
<gene>
    <name evidence="7" type="ORF">JY651_13995</name>
</gene>
<dbReference type="PANTHER" id="PTHR30086">
    <property type="entry name" value="ARGININE EXPORTER PROTEIN ARGO"/>
    <property type="match status" value="1"/>
</dbReference>
<comment type="subcellular location">
    <subcellularLocation>
        <location evidence="1">Cell membrane</location>
        <topology evidence="1">Multi-pass membrane protein</topology>
    </subcellularLocation>
</comment>
<feature type="transmembrane region" description="Helical" evidence="6">
    <location>
        <begin position="144"/>
        <end position="164"/>
    </location>
</feature>
<evidence type="ECO:0000256" key="2">
    <source>
        <dbReference type="ARBA" id="ARBA00022475"/>
    </source>
</evidence>
<dbReference type="InterPro" id="IPR001123">
    <property type="entry name" value="LeuE-type"/>
</dbReference>
<evidence type="ECO:0000256" key="4">
    <source>
        <dbReference type="ARBA" id="ARBA00022989"/>
    </source>
</evidence>
<feature type="transmembrane region" description="Helical" evidence="6">
    <location>
        <begin position="39"/>
        <end position="60"/>
    </location>
</feature>
<dbReference type="RefSeq" id="WP_206727516.1">
    <property type="nucleotide sequence ID" value="NZ_CP071090.1"/>
</dbReference>
<evidence type="ECO:0000313" key="8">
    <source>
        <dbReference type="Proteomes" id="UP000662747"/>
    </source>
</evidence>
<proteinExistence type="predicted"/>
<dbReference type="PANTHER" id="PTHR30086:SF20">
    <property type="entry name" value="ARGININE EXPORTER PROTEIN ARGO-RELATED"/>
    <property type="match status" value="1"/>
</dbReference>
<evidence type="ECO:0000256" key="1">
    <source>
        <dbReference type="ARBA" id="ARBA00004651"/>
    </source>
</evidence>
<name>A0ABX7P6B2_9BACT</name>
<accession>A0ABX7P6B2</accession>
<dbReference type="Pfam" id="PF01810">
    <property type="entry name" value="LysE"/>
    <property type="match status" value="1"/>
</dbReference>
<sequence length="195" mass="21336">MSLFLSMAGFALAASISPGPVNLVALSSGARYGLRASMRHVSGATVGFTLLLLLIGLGLYELLSHWPWLRTAIQWAGVGFLLFMAYKLAADDGRLNTDNPGEGPSFLHGAAMQWLNPKAWLASLAGMGAYVAHGEALRVWQFSAVYFVICYVSIACWAYAGTFLRHYLNEARWVRWFNRLMAALLAGSALYLLEV</sequence>
<keyword evidence="4 6" id="KW-1133">Transmembrane helix</keyword>
<organism evidence="7 8">
    <name type="scientific">Pyxidicoccus parkwayensis</name>
    <dbReference type="NCBI Taxonomy" id="2813578"/>
    <lineage>
        <taxon>Bacteria</taxon>
        <taxon>Pseudomonadati</taxon>
        <taxon>Myxococcota</taxon>
        <taxon>Myxococcia</taxon>
        <taxon>Myxococcales</taxon>
        <taxon>Cystobacterineae</taxon>
        <taxon>Myxococcaceae</taxon>
        <taxon>Pyxidicoccus</taxon>
    </lineage>
</organism>
<keyword evidence="2" id="KW-1003">Cell membrane</keyword>
<keyword evidence="5 6" id="KW-0472">Membrane</keyword>
<evidence type="ECO:0000313" key="7">
    <source>
        <dbReference type="EMBL" id="QSQ25965.1"/>
    </source>
</evidence>
<keyword evidence="3 6" id="KW-0812">Transmembrane</keyword>
<reference evidence="7 8" key="1">
    <citation type="submission" date="2021-02" db="EMBL/GenBank/DDBJ databases">
        <title>De Novo genome assembly of isolated myxobacteria.</title>
        <authorList>
            <person name="Stevens D.C."/>
        </authorList>
    </citation>
    <scope>NUCLEOTIDE SEQUENCE [LARGE SCALE GENOMIC DNA]</scope>
    <source>
        <strain evidence="8">SCPEA02</strain>
    </source>
</reference>
<feature type="transmembrane region" description="Helical" evidence="6">
    <location>
        <begin position="72"/>
        <end position="89"/>
    </location>
</feature>
<protein>
    <submittedName>
        <fullName evidence="7">LysE family translocator</fullName>
    </submittedName>
</protein>
<feature type="transmembrane region" description="Helical" evidence="6">
    <location>
        <begin position="176"/>
        <end position="193"/>
    </location>
</feature>